<accession>A0A172UU16</accession>
<gene>
    <name evidence="2" type="ORF">A7U43_27340</name>
</gene>
<dbReference type="PROSITE" id="PS51257">
    <property type="entry name" value="PROKAR_LIPOPROTEIN"/>
    <property type="match status" value="1"/>
</dbReference>
<name>A0A172UU16_9MYCO</name>
<organism evidence="2 3">
    <name type="scientific">Mycobacterium adipatum</name>
    <dbReference type="NCBI Taxonomy" id="1682113"/>
    <lineage>
        <taxon>Bacteria</taxon>
        <taxon>Bacillati</taxon>
        <taxon>Actinomycetota</taxon>
        <taxon>Actinomycetes</taxon>
        <taxon>Mycobacteriales</taxon>
        <taxon>Mycobacteriaceae</taxon>
        <taxon>Mycobacterium</taxon>
    </lineage>
</organism>
<dbReference type="EMBL" id="CP015596">
    <property type="protein sequence ID" value="ANE82483.1"/>
    <property type="molecule type" value="Genomic_DNA"/>
</dbReference>
<reference evidence="2 3" key="1">
    <citation type="submission" date="2016-05" db="EMBL/GenBank/DDBJ databases">
        <title>Complete genome sequence of a phthalic acid esters degrading Mycobacterium sp. YC-RL4.</title>
        <authorList>
            <person name="Ren L."/>
            <person name="Fan S."/>
            <person name="Ruth N."/>
            <person name="Jia Y."/>
            <person name="Wang J."/>
            <person name="Qiao C."/>
        </authorList>
    </citation>
    <scope>NUCLEOTIDE SEQUENCE [LARGE SCALE GENOMIC DNA]</scope>
    <source>
        <strain evidence="2 3">YC-RL4</strain>
    </source>
</reference>
<feature type="signal peptide" evidence="1">
    <location>
        <begin position="1"/>
        <end position="26"/>
    </location>
</feature>
<dbReference type="STRING" id="1682113.A7U43_27340"/>
<sequence>MRLARKVVSVLAVAALLVGCSGGDGTAGPYGTQQAKIGESLSLLGWNISVANLRFEGDQVLIDVDAAVAAADQDGGETDAHAPAESLRFGLYGALAHPIEADAVGGCASASDLSLQPITARDPQRLSGTACLGPIRDQSQVRGVYVYSPQDRIPKTTVAYAAAFPVGLAPTNPAETGLAMRSTSVDAFTADGSQLAPTALGDPEAFTGNGYMLLGLAIDGLAERYRDDSVARGGPLMVLTAPTLPGSGLSHACSVYGSSLLVLPDAARDAVSIRASMCTQGEITAALLYPSVSLVGTHAALWTTQ</sequence>
<dbReference type="OrthoDB" id="4688138at2"/>
<proteinExistence type="predicted"/>
<dbReference type="KEGG" id="madi:A7U43_27340"/>
<feature type="chain" id="PRO_5038860709" evidence="1">
    <location>
        <begin position="27"/>
        <end position="305"/>
    </location>
</feature>
<keyword evidence="1" id="KW-0732">Signal</keyword>
<protein>
    <submittedName>
        <fullName evidence="2">Uncharacterized protein</fullName>
    </submittedName>
</protein>
<dbReference type="Proteomes" id="UP000077143">
    <property type="component" value="Chromosome"/>
</dbReference>
<keyword evidence="3" id="KW-1185">Reference proteome</keyword>
<dbReference type="RefSeq" id="WP_068001493.1">
    <property type="nucleotide sequence ID" value="NZ_CP015596.1"/>
</dbReference>
<evidence type="ECO:0000256" key="1">
    <source>
        <dbReference type="SAM" id="SignalP"/>
    </source>
</evidence>
<evidence type="ECO:0000313" key="3">
    <source>
        <dbReference type="Proteomes" id="UP000077143"/>
    </source>
</evidence>
<dbReference type="AlphaFoldDB" id="A0A172UU16"/>
<evidence type="ECO:0000313" key="2">
    <source>
        <dbReference type="EMBL" id="ANE82483.1"/>
    </source>
</evidence>